<dbReference type="PANTHER" id="PTHR45973">
    <property type="entry name" value="PROTEIN PHOSPHATASE 1 REGULATORY SUBUNIT SDS22-RELATED"/>
    <property type="match status" value="1"/>
</dbReference>
<dbReference type="Proteomes" id="UP000308671">
    <property type="component" value="Unassembled WGS sequence"/>
</dbReference>
<evidence type="ECO:0000259" key="7">
    <source>
        <dbReference type="PROSITE" id="PS50245"/>
    </source>
</evidence>
<evidence type="ECO:0000256" key="4">
    <source>
        <dbReference type="ARBA" id="ARBA00023069"/>
    </source>
</evidence>
<keyword evidence="5" id="KW-0966">Cell projection</keyword>
<dbReference type="InterPro" id="IPR036859">
    <property type="entry name" value="CAP-Gly_dom_sf"/>
</dbReference>
<dbReference type="Pfam" id="PF01302">
    <property type="entry name" value="CAP_GLY"/>
    <property type="match status" value="1"/>
</dbReference>
<feature type="domain" description="CAP-Gly" evidence="7">
    <location>
        <begin position="26"/>
        <end position="68"/>
    </location>
</feature>
<proteinExistence type="predicted"/>
<evidence type="ECO:0000313" key="9">
    <source>
        <dbReference type="Proteomes" id="UP000308671"/>
    </source>
</evidence>
<reference evidence="8 9" key="1">
    <citation type="submission" date="2017-12" db="EMBL/GenBank/DDBJ databases">
        <title>Comparative genomics of Botrytis spp.</title>
        <authorList>
            <person name="Valero-Jimenez C.A."/>
            <person name="Tapia P."/>
            <person name="Veloso J."/>
            <person name="Silva-Moreno E."/>
            <person name="Staats M."/>
            <person name="Valdes J.H."/>
            <person name="Van Kan J.A.L."/>
        </authorList>
    </citation>
    <scope>NUCLEOTIDE SEQUENCE [LARGE SCALE GENOMIC DNA]</scope>
    <source>
        <strain evidence="8 9">MUCL435</strain>
    </source>
</reference>
<dbReference type="InterPro" id="IPR032675">
    <property type="entry name" value="LRR_dom_sf"/>
</dbReference>
<name>A0A4S8QYR7_9HELO</name>
<evidence type="ECO:0000256" key="3">
    <source>
        <dbReference type="ARBA" id="ARBA00022737"/>
    </source>
</evidence>
<evidence type="ECO:0000256" key="5">
    <source>
        <dbReference type="ARBA" id="ARBA00023273"/>
    </source>
</evidence>
<dbReference type="SUPFAM" id="SSF74924">
    <property type="entry name" value="Cap-Gly domain"/>
    <property type="match status" value="1"/>
</dbReference>
<dbReference type="Gene3D" id="2.30.30.190">
    <property type="entry name" value="CAP Gly-rich-like domain"/>
    <property type="match status" value="1"/>
</dbReference>
<comment type="caution">
    <text evidence="8">The sequence shown here is derived from an EMBL/GenBank/DDBJ whole genome shotgun (WGS) entry which is preliminary data.</text>
</comment>
<dbReference type="EMBL" id="PQXL01000430">
    <property type="protein sequence ID" value="THV45964.1"/>
    <property type="molecule type" value="Genomic_DNA"/>
</dbReference>
<dbReference type="PROSITE" id="PS51450">
    <property type="entry name" value="LRR"/>
    <property type="match status" value="2"/>
</dbReference>
<keyword evidence="2" id="KW-0433">Leucine-rich repeat</keyword>
<gene>
    <name evidence="8" type="ORF">BGAL_0431g00020</name>
</gene>
<keyword evidence="9" id="KW-1185">Reference proteome</keyword>
<dbReference type="AlphaFoldDB" id="A0A4S8QYR7"/>
<dbReference type="SUPFAM" id="SSF52058">
    <property type="entry name" value="L domain-like"/>
    <property type="match status" value="1"/>
</dbReference>
<dbReference type="PROSITE" id="PS50245">
    <property type="entry name" value="CAP_GLY_2"/>
    <property type="match status" value="1"/>
</dbReference>
<dbReference type="Gene3D" id="3.80.10.10">
    <property type="entry name" value="Ribonuclease Inhibitor"/>
    <property type="match status" value="2"/>
</dbReference>
<dbReference type="InterPro" id="IPR050576">
    <property type="entry name" value="Cilia_flagella_integrity"/>
</dbReference>
<accession>A0A4S8QYR7</accession>
<sequence>MSQNHNYRVGQRVSFQGQLCTIRYIGEVKGTEKEWLGVEWDDPSRGKNDGKGYFKCSSNAPTPASFIRPTRKPDPEQSFVEAVFHKYASGDGLNPEKQIVISGKVAEEIGFDKIAEQQAQVHELKIVLVDGQRINRAHTRLHDASATQGVAETATDLTVGEACPSIVELDLSRNLFVSLDEIENICSQLKNLKTLRLNGNRLELDTSRMLNAIMSGSSKEVFNMIKALEVDSTLLDWNELCILLQRFASTVSLTASSNGFKRLSSPITSHSLASLTLEYNDFTSLADLKVLTQLTSLESLLLKGNKIHTTGTMTGPGDVKSSTPLVFNNKLSYIDLSSNKIDSWAFVDELVDIFPGMTSLRISKNLIYPETSAESTMGSLNEEFMLTLARLGNLQKLNFSGITPQDRNNAELFYLSEIGKELGAVDSEQESSVLSKHKRYKELCDLHGPPAVVRREKAEINPAFLEARLIKFTFYIPAKPEIGQKEIVLVKEIPKAFSIYRVKGIVGRLLNRRPLSLKLIWETGEWDPVAGYEDIDEYDDDNTVDNAREALAPAGLSGLNQKQSKREDSSIAIDKAVSQTHGQVGESKAGKFMKREEELEDTTKDVGLCVDGMEARVRVEFKDSRKFPGREE</sequence>
<evidence type="ECO:0000256" key="1">
    <source>
        <dbReference type="ARBA" id="ARBA00004138"/>
    </source>
</evidence>
<feature type="region of interest" description="Disordered" evidence="6">
    <location>
        <begin position="577"/>
        <end position="597"/>
    </location>
</feature>
<dbReference type="PANTHER" id="PTHR45973:SF9">
    <property type="entry name" value="LEUCINE-RICH REPEAT-CONTAINING PROTEIN 46"/>
    <property type="match status" value="1"/>
</dbReference>
<dbReference type="InterPro" id="IPR001611">
    <property type="entry name" value="Leu-rich_rpt"/>
</dbReference>
<evidence type="ECO:0000313" key="8">
    <source>
        <dbReference type="EMBL" id="THV45964.1"/>
    </source>
</evidence>
<organism evidence="8 9">
    <name type="scientific">Botrytis galanthina</name>
    <dbReference type="NCBI Taxonomy" id="278940"/>
    <lineage>
        <taxon>Eukaryota</taxon>
        <taxon>Fungi</taxon>
        <taxon>Dikarya</taxon>
        <taxon>Ascomycota</taxon>
        <taxon>Pezizomycotina</taxon>
        <taxon>Leotiomycetes</taxon>
        <taxon>Helotiales</taxon>
        <taxon>Sclerotiniaceae</taxon>
        <taxon>Botrytis</taxon>
    </lineage>
</organism>
<protein>
    <recommendedName>
        <fullName evidence="7">CAP-Gly domain-containing protein</fullName>
    </recommendedName>
</protein>
<keyword evidence="3" id="KW-0677">Repeat</keyword>
<dbReference type="OrthoDB" id="5273213at2759"/>
<evidence type="ECO:0000256" key="6">
    <source>
        <dbReference type="SAM" id="MobiDB-lite"/>
    </source>
</evidence>
<evidence type="ECO:0000256" key="2">
    <source>
        <dbReference type="ARBA" id="ARBA00022614"/>
    </source>
</evidence>
<dbReference type="InterPro" id="IPR000938">
    <property type="entry name" value="CAP-Gly_domain"/>
</dbReference>
<keyword evidence="4" id="KW-0969">Cilium</keyword>
<dbReference type="SMART" id="SM01052">
    <property type="entry name" value="CAP_GLY"/>
    <property type="match status" value="1"/>
</dbReference>
<comment type="subcellular location">
    <subcellularLocation>
        <location evidence="1">Cell projection</location>
        <location evidence="1">Cilium</location>
    </subcellularLocation>
</comment>